<organism evidence="1">
    <name type="scientific">Camellia transarisanensis</name>
    <dbReference type="NCBI Taxonomy" id="542755"/>
    <lineage>
        <taxon>Eukaryota</taxon>
        <taxon>Viridiplantae</taxon>
        <taxon>Streptophyta</taxon>
        <taxon>Embryophyta</taxon>
        <taxon>Tracheophyta</taxon>
        <taxon>Spermatophyta</taxon>
        <taxon>Magnoliopsida</taxon>
        <taxon>eudicotyledons</taxon>
        <taxon>Gunneridae</taxon>
        <taxon>Pentapetalae</taxon>
        <taxon>asterids</taxon>
        <taxon>Ericales</taxon>
        <taxon>Theaceae</taxon>
        <taxon>Camellia</taxon>
    </lineage>
</organism>
<proteinExistence type="predicted"/>
<reference evidence="1" key="1">
    <citation type="submission" date="2008-06" db="EMBL/GenBank/DDBJ databases">
        <title>Morphological and molecular studies confirm Camellia formosensis (Theaceae), as an independent species.</title>
        <authorList>
            <person name="Su M.-H."/>
            <person name="Hsieh C.-F."/>
            <person name="Tsou C.-H."/>
        </authorList>
    </citation>
    <scope>NUCLEOTIDE SEQUENCE</scope>
</reference>
<accession>D2CV76</accession>
<name>D2CV76_9ERIC</name>
<feature type="non-terminal residue" evidence="1">
    <location>
        <position position="1"/>
    </location>
</feature>
<sequence>GKEGDATPLRMLQSIISAKLSINVGIKCVALRPCT</sequence>
<feature type="non-terminal residue" evidence="1">
    <location>
        <position position="35"/>
    </location>
</feature>
<protein>
    <submittedName>
        <fullName evidence="1">RNA polymerase second largest subunit</fullName>
    </submittedName>
</protein>
<evidence type="ECO:0000313" key="1">
    <source>
        <dbReference type="EMBL" id="ACJ61331.1"/>
    </source>
</evidence>
<gene>
    <name evidence="1" type="primary">RPB2</name>
</gene>
<dbReference type="EMBL" id="EU849089">
    <property type="protein sequence ID" value="ACJ61331.1"/>
    <property type="molecule type" value="Genomic_DNA"/>
</dbReference>
<dbReference type="AlphaFoldDB" id="D2CV76"/>